<dbReference type="Proteomes" id="UP001141552">
    <property type="component" value="Unassembled WGS sequence"/>
</dbReference>
<dbReference type="PANTHER" id="PTHR13119:SF12">
    <property type="entry name" value="PROTEIN SUPPRESSOR OF SABLE"/>
    <property type="match status" value="1"/>
</dbReference>
<feature type="compositionally biased region" description="Basic and acidic residues" evidence="6">
    <location>
        <begin position="435"/>
        <end position="468"/>
    </location>
</feature>
<evidence type="ECO:0000256" key="6">
    <source>
        <dbReference type="SAM" id="MobiDB-lite"/>
    </source>
</evidence>
<name>A0A9Q0JR90_9ROSI</name>
<feature type="compositionally biased region" description="Basic residues" evidence="6">
    <location>
        <begin position="425"/>
        <end position="434"/>
    </location>
</feature>
<proteinExistence type="predicted"/>
<dbReference type="EMBL" id="JAKUCV010000119">
    <property type="protein sequence ID" value="KAJ4851143.1"/>
    <property type="molecule type" value="Genomic_DNA"/>
</dbReference>
<dbReference type="GO" id="GO:0008270">
    <property type="term" value="F:zinc ion binding"/>
    <property type="evidence" value="ECO:0007669"/>
    <property type="project" value="UniProtKB-KW"/>
</dbReference>
<feature type="domain" description="C3H1-type" evidence="7">
    <location>
        <begin position="573"/>
        <end position="597"/>
    </location>
</feature>
<feature type="zinc finger region" description="C3H1-type" evidence="5">
    <location>
        <begin position="573"/>
        <end position="597"/>
    </location>
</feature>
<evidence type="ECO:0000259" key="7">
    <source>
        <dbReference type="PROSITE" id="PS50103"/>
    </source>
</evidence>
<evidence type="ECO:0000256" key="1">
    <source>
        <dbReference type="ARBA" id="ARBA00022723"/>
    </source>
</evidence>
<keyword evidence="4 5" id="KW-0862">Zinc</keyword>
<feature type="region of interest" description="Disordered" evidence="6">
    <location>
        <begin position="409"/>
        <end position="469"/>
    </location>
</feature>
<evidence type="ECO:0000256" key="2">
    <source>
        <dbReference type="ARBA" id="ARBA00022737"/>
    </source>
</evidence>
<sequence>MEKQTQTGTPEPAAETGFGFPPRRKSPLKSETYRTLLKIFSLCQDLPEKAAQEQRPDDYGADESGKASDKDAPALTVLDDSLAQRDAAVDGICEDIGCKENRGLTETQVAIDGIDNMMGMEVDEEFLKQSKPMVGDYGKEQGLGDKGFDQAQQLLMDELQHAIKGNQELVNNSNCNIFGNEVAEENRSAAAVDGVVFGNQEKRTVLQPVGMGEFRSAGQQLVREEHHEQNVSKIFNSPMDKSVAGEVSNPGGGCKGKSSLESAGELGILYERSQKKFELEKPFSTTSTVTSSSHMIENGEREEGEISGLLEVDDRSAVMSLEEGEFLEDKRISEHVTDGNLPPMNEKSKSNVVGSDSLEGNRFDNANYSREAVAKESARIDNVCKRKIVTYEDPLLADEAPRFKNRKISHEASEQMAGNGDKKQESKRKRKKRKDGGSTEEKKGKGHKEQEKSTGVREQEKLAKDEIGHPITITRLMDLDAESADQNATGSQSIASEKKNADICNNSKRGGSKESKKMKKRKKRAERNRELGVKRLKLRPVLIPKPVVHCRHYLKGRCHEGEKCKFSHDVVPLTKSQPCCHFARHSCMKGENCPFDHQLSKYPCSNYATKGFCIRGESCMFSHKVPSRK</sequence>
<feature type="region of interest" description="Disordered" evidence="6">
    <location>
        <begin position="336"/>
        <end position="363"/>
    </location>
</feature>
<dbReference type="Gene3D" id="2.30.30.1190">
    <property type="match status" value="1"/>
</dbReference>
<feature type="compositionally biased region" description="Basic residues" evidence="6">
    <location>
        <begin position="516"/>
        <end position="526"/>
    </location>
</feature>
<feature type="region of interest" description="Disordered" evidence="6">
    <location>
        <begin position="1"/>
        <end position="27"/>
    </location>
</feature>
<feature type="zinc finger region" description="C3H1-type" evidence="5">
    <location>
        <begin position="598"/>
        <end position="626"/>
    </location>
</feature>
<feature type="compositionally biased region" description="Polar residues" evidence="6">
    <location>
        <begin position="484"/>
        <end position="495"/>
    </location>
</feature>
<gene>
    <name evidence="8" type="ORF">Tsubulata_003226</name>
</gene>
<dbReference type="InterPro" id="IPR000571">
    <property type="entry name" value="Znf_CCCH"/>
</dbReference>
<dbReference type="PROSITE" id="PS50103">
    <property type="entry name" value="ZF_C3H1"/>
    <property type="match status" value="3"/>
</dbReference>
<dbReference type="GO" id="GO:0005634">
    <property type="term" value="C:nucleus"/>
    <property type="evidence" value="ECO:0007669"/>
    <property type="project" value="TreeGrafter"/>
</dbReference>
<keyword evidence="3 5" id="KW-0863">Zinc-finger</keyword>
<comment type="caution">
    <text evidence="8">The sequence shown here is derived from an EMBL/GenBank/DDBJ whole genome shotgun (WGS) entry which is preliminary data.</text>
</comment>
<evidence type="ECO:0000313" key="9">
    <source>
        <dbReference type="Proteomes" id="UP001141552"/>
    </source>
</evidence>
<feature type="compositionally biased region" description="Basic and acidic residues" evidence="6">
    <location>
        <begin position="48"/>
        <end position="72"/>
    </location>
</feature>
<feature type="region of interest" description="Disordered" evidence="6">
    <location>
        <begin position="484"/>
        <end position="529"/>
    </location>
</feature>
<evidence type="ECO:0000256" key="5">
    <source>
        <dbReference type="PROSITE-ProRule" id="PRU00723"/>
    </source>
</evidence>
<feature type="domain" description="C3H1-type" evidence="7">
    <location>
        <begin position="598"/>
        <end position="626"/>
    </location>
</feature>
<reference evidence="8" key="2">
    <citation type="journal article" date="2023" name="Plants (Basel)">
        <title>Annotation of the Turnera subulata (Passifloraceae) Draft Genome Reveals the S-Locus Evolved after the Divergence of Turneroideae from Passifloroideae in a Stepwise Manner.</title>
        <authorList>
            <person name="Henning P.M."/>
            <person name="Roalson E.H."/>
            <person name="Mir W."/>
            <person name="McCubbin A.G."/>
            <person name="Shore J.S."/>
        </authorList>
    </citation>
    <scope>NUCLEOTIDE SEQUENCE</scope>
    <source>
        <strain evidence="8">F60SS</strain>
    </source>
</reference>
<dbReference type="AlphaFoldDB" id="A0A9Q0JR90"/>
<dbReference type="SMART" id="SM00356">
    <property type="entry name" value="ZnF_C3H1"/>
    <property type="match status" value="3"/>
</dbReference>
<keyword evidence="2" id="KW-0677">Repeat</keyword>
<dbReference type="Pfam" id="PF18044">
    <property type="entry name" value="zf-CCCH_4"/>
    <property type="match status" value="1"/>
</dbReference>
<reference evidence="8" key="1">
    <citation type="submission" date="2022-02" db="EMBL/GenBank/DDBJ databases">
        <authorList>
            <person name="Henning P.M."/>
            <person name="McCubbin A.G."/>
            <person name="Shore J.S."/>
        </authorList>
    </citation>
    <scope>NUCLEOTIDE SEQUENCE</scope>
    <source>
        <strain evidence="8">F60SS</strain>
        <tissue evidence="8">Leaves</tissue>
    </source>
</reference>
<dbReference type="GO" id="GO:0003723">
    <property type="term" value="F:RNA binding"/>
    <property type="evidence" value="ECO:0007669"/>
    <property type="project" value="InterPro"/>
</dbReference>
<evidence type="ECO:0000256" key="4">
    <source>
        <dbReference type="ARBA" id="ARBA00022833"/>
    </source>
</evidence>
<organism evidence="8 9">
    <name type="scientific">Turnera subulata</name>
    <dbReference type="NCBI Taxonomy" id="218843"/>
    <lineage>
        <taxon>Eukaryota</taxon>
        <taxon>Viridiplantae</taxon>
        <taxon>Streptophyta</taxon>
        <taxon>Embryophyta</taxon>
        <taxon>Tracheophyta</taxon>
        <taxon>Spermatophyta</taxon>
        <taxon>Magnoliopsida</taxon>
        <taxon>eudicotyledons</taxon>
        <taxon>Gunneridae</taxon>
        <taxon>Pentapetalae</taxon>
        <taxon>rosids</taxon>
        <taxon>fabids</taxon>
        <taxon>Malpighiales</taxon>
        <taxon>Passifloraceae</taxon>
        <taxon>Turnera</taxon>
    </lineage>
</organism>
<dbReference type="InterPro" id="IPR045124">
    <property type="entry name" value="Su(sable)-like"/>
</dbReference>
<keyword evidence="1 5" id="KW-0479">Metal-binding</keyword>
<dbReference type="InterPro" id="IPR036855">
    <property type="entry name" value="Znf_CCCH_sf"/>
</dbReference>
<feature type="zinc finger region" description="C3H1-type" evidence="5">
    <location>
        <begin position="544"/>
        <end position="571"/>
    </location>
</feature>
<keyword evidence="9" id="KW-1185">Reference proteome</keyword>
<feature type="region of interest" description="Disordered" evidence="6">
    <location>
        <begin position="48"/>
        <end position="73"/>
    </location>
</feature>
<evidence type="ECO:0000313" key="8">
    <source>
        <dbReference type="EMBL" id="KAJ4851143.1"/>
    </source>
</evidence>
<protein>
    <recommendedName>
        <fullName evidence="7">C3H1-type domain-containing protein</fullName>
    </recommendedName>
</protein>
<dbReference type="OrthoDB" id="411372at2759"/>
<dbReference type="SUPFAM" id="SSF90229">
    <property type="entry name" value="CCCH zinc finger"/>
    <property type="match status" value="2"/>
</dbReference>
<feature type="domain" description="C3H1-type" evidence="7">
    <location>
        <begin position="544"/>
        <end position="571"/>
    </location>
</feature>
<evidence type="ECO:0000256" key="3">
    <source>
        <dbReference type="ARBA" id="ARBA00022771"/>
    </source>
</evidence>
<dbReference type="PANTHER" id="PTHR13119">
    <property type="entry name" value="ZINC FINGER CCCH DOMAIN-CONTAINING PROTEI"/>
    <property type="match status" value="1"/>
</dbReference>
<accession>A0A9Q0JR90</accession>
<dbReference type="Gene3D" id="4.10.1000.10">
    <property type="entry name" value="Zinc finger, CCCH-type"/>
    <property type="match status" value="1"/>
</dbReference>
<dbReference type="InterPro" id="IPR041367">
    <property type="entry name" value="Znf-CCCH_4"/>
</dbReference>
<dbReference type="GO" id="GO:0045892">
    <property type="term" value="P:negative regulation of DNA-templated transcription"/>
    <property type="evidence" value="ECO:0007669"/>
    <property type="project" value="InterPro"/>
</dbReference>